<dbReference type="EMBL" id="CP063849">
    <property type="protein sequence ID" value="QOY89072.1"/>
    <property type="molecule type" value="Genomic_DNA"/>
</dbReference>
<evidence type="ECO:0000313" key="2">
    <source>
        <dbReference type="Proteomes" id="UP000593892"/>
    </source>
</evidence>
<dbReference type="Proteomes" id="UP000593892">
    <property type="component" value="Chromosome"/>
</dbReference>
<evidence type="ECO:0000313" key="1">
    <source>
        <dbReference type="EMBL" id="QOY89072.1"/>
    </source>
</evidence>
<dbReference type="PANTHER" id="PTHR30289">
    <property type="entry name" value="UNCHARACTERIZED PROTEIN YBCL-RELATED"/>
    <property type="match status" value="1"/>
</dbReference>
<name>A0A7S7NSL6_PALFE</name>
<dbReference type="InterPro" id="IPR008914">
    <property type="entry name" value="PEBP"/>
</dbReference>
<dbReference type="NCBIfam" id="TIGR00481">
    <property type="entry name" value="YbhB/YbcL family Raf kinase inhibitor-like protein"/>
    <property type="match status" value="1"/>
</dbReference>
<reference evidence="1 2" key="1">
    <citation type="submission" date="2020-10" db="EMBL/GenBank/DDBJ databases">
        <title>Complete genome sequence of Paludibaculum fermentans P105T, a facultatively anaerobic acidobacterium capable of dissimilatory Fe(III) reduction.</title>
        <authorList>
            <person name="Dedysh S.N."/>
            <person name="Beletsky A.V."/>
            <person name="Kulichevskaya I.S."/>
            <person name="Mardanov A.V."/>
            <person name="Ravin N.V."/>
        </authorList>
    </citation>
    <scope>NUCLEOTIDE SEQUENCE [LARGE SCALE GENOMIC DNA]</scope>
    <source>
        <strain evidence="1 2">P105</strain>
    </source>
</reference>
<gene>
    <name evidence="1" type="ORF">IRI77_03690</name>
</gene>
<dbReference type="KEGG" id="pfer:IRI77_03690"/>
<sequence>MAFRVRVLACDEGGTMPKRHTGEGDDIAPAIEWEDAPPGTRSFAMIVDDPDAPAGTWTHWLLWDIPGALHGLPEGFLPGSLGTSGVNDFGKEGYGGPMPPVGHGPHRYQFKLYALDTGRLMLHVDSGRAQLDKALRGHDLAEVWTTVKYERQ</sequence>
<dbReference type="Pfam" id="PF01161">
    <property type="entry name" value="PBP"/>
    <property type="match status" value="1"/>
</dbReference>
<dbReference type="Gene3D" id="3.90.280.10">
    <property type="entry name" value="PEBP-like"/>
    <property type="match status" value="1"/>
</dbReference>
<accession>A0A7S7NSL6</accession>
<dbReference type="AlphaFoldDB" id="A0A7S7NSL6"/>
<dbReference type="RefSeq" id="WP_194450734.1">
    <property type="nucleotide sequence ID" value="NZ_CP063849.1"/>
</dbReference>
<dbReference type="InterPro" id="IPR036610">
    <property type="entry name" value="PEBP-like_sf"/>
</dbReference>
<dbReference type="SUPFAM" id="SSF49777">
    <property type="entry name" value="PEBP-like"/>
    <property type="match status" value="1"/>
</dbReference>
<keyword evidence="2" id="KW-1185">Reference proteome</keyword>
<proteinExistence type="predicted"/>
<dbReference type="InterPro" id="IPR005247">
    <property type="entry name" value="YbhB_YbcL/LppC-like"/>
</dbReference>
<dbReference type="PANTHER" id="PTHR30289:SF1">
    <property type="entry name" value="PEBP (PHOSPHATIDYLETHANOLAMINE-BINDING PROTEIN) FAMILY PROTEIN"/>
    <property type="match status" value="1"/>
</dbReference>
<organism evidence="1 2">
    <name type="scientific">Paludibaculum fermentans</name>
    <dbReference type="NCBI Taxonomy" id="1473598"/>
    <lineage>
        <taxon>Bacteria</taxon>
        <taxon>Pseudomonadati</taxon>
        <taxon>Acidobacteriota</taxon>
        <taxon>Terriglobia</taxon>
        <taxon>Bryobacterales</taxon>
        <taxon>Bryobacteraceae</taxon>
        <taxon>Paludibaculum</taxon>
    </lineage>
</organism>
<protein>
    <submittedName>
        <fullName evidence="1">YbhB/YbcL family Raf kinase inhibitor-like protein</fullName>
    </submittedName>
</protein>
<dbReference type="CDD" id="cd00865">
    <property type="entry name" value="PEBP_bact_arch"/>
    <property type="match status" value="1"/>
</dbReference>